<evidence type="ECO:0000256" key="2">
    <source>
        <dbReference type="ARBA" id="ARBA00009387"/>
    </source>
</evidence>
<feature type="chain" id="PRO_5004061882" evidence="3">
    <location>
        <begin position="20"/>
        <end position="262"/>
    </location>
</feature>
<evidence type="ECO:0000259" key="4">
    <source>
        <dbReference type="Pfam" id="PF01464"/>
    </source>
</evidence>
<dbReference type="SUPFAM" id="SSF53955">
    <property type="entry name" value="Lysozyme-like"/>
    <property type="match status" value="1"/>
</dbReference>
<dbReference type="HOGENOM" id="CLU_080423_0_0_5"/>
<keyword evidence="3" id="KW-0732">Signal</keyword>
<evidence type="ECO:0000313" key="6">
    <source>
        <dbReference type="Proteomes" id="UP000011841"/>
    </source>
</evidence>
<dbReference type="PATRIC" id="fig|1245469.3.peg.6665"/>
<dbReference type="OrthoDB" id="9788661at2"/>
<keyword evidence="6" id="KW-1185">Reference proteome</keyword>
<dbReference type="Proteomes" id="UP000011841">
    <property type="component" value="Chromosome"/>
</dbReference>
<organism evidence="5 6">
    <name type="scientific">Bradyrhizobium oligotrophicum S58</name>
    <dbReference type="NCBI Taxonomy" id="1245469"/>
    <lineage>
        <taxon>Bacteria</taxon>
        <taxon>Pseudomonadati</taxon>
        <taxon>Pseudomonadota</taxon>
        <taxon>Alphaproteobacteria</taxon>
        <taxon>Hyphomicrobiales</taxon>
        <taxon>Nitrobacteraceae</taxon>
        <taxon>Bradyrhizobium</taxon>
    </lineage>
</organism>
<dbReference type="PANTHER" id="PTHR37423">
    <property type="entry name" value="SOLUBLE LYTIC MUREIN TRANSGLYCOSYLASE-RELATED"/>
    <property type="match status" value="1"/>
</dbReference>
<protein>
    <submittedName>
        <fullName evidence="5">Lytic transglycosylase</fullName>
    </submittedName>
</protein>
<evidence type="ECO:0000313" key="5">
    <source>
        <dbReference type="EMBL" id="BAM92493.1"/>
    </source>
</evidence>
<dbReference type="RefSeq" id="WP_015669574.1">
    <property type="nucleotide sequence ID" value="NC_020453.1"/>
</dbReference>
<dbReference type="KEGG" id="aol:S58_65200"/>
<accession>M4ZF97</accession>
<dbReference type="STRING" id="1245469.S58_65200"/>
<dbReference type="InterPro" id="IPR023346">
    <property type="entry name" value="Lysozyme-like_dom_sf"/>
</dbReference>
<comment type="similarity">
    <text evidence="1">Belongs to the transglycosylase Slt family.</text>
</comment>
<dbReference type="GeneID" id="301820207"/>
<comment type="similarity">
    <text evidence="2">Belongs to the virb1 family.</text>
</comment>
<reference evidence="5 6" key="1">
    <citation type="journal article" date="2013" name="Appl. Environ. Microbiol.">
        <title>Genome analysis suggests that the soil oligotrophic bacterium Agromonas oligotrophica (Bradyrhizobium oligotrophicum) is a nitrogen-fixing symbiont of Aeschynomene indica.</title>
        <authorList>
            <person name="Okubo T."/>
            <person name="Fukushima S."/>
            <person name="Itakura M."/>
            <person name="Oshima K."/>
            <person name="Longtonglang A."/>
            <person name="Teaumroong N."/>
            <person name="Mitsui H."/>
            <person name="Hattori M."/>
            <person name="Hattori R."/>
            <person name="Hattori T."/>
            <person name="Minamisawa K."/>
        </authorList>
    </citation>
    <scope>NUCLEOTIDE SEQUENCE [LARGE SCALE GENOMIC DNA]</scope>
    <source>
        <strain evidence="5 6">S58</strain>
    </source>
</reference>
<dbReference type="InterPro" id="IPR008258">
    <property type="entry name" value="Transglycosylase_SLT_dom_1"/>
</dbReference>
<feature type="domain" description="Transglycosylase SLT" evidence="4">
    <location>
        <begin position="80"/>
        <end position="178"/>
    </location>
</feature>
<feature type="signal peptide" evidence="3">
    <location>
        <begin position="1"/>
        <end position="19"/>
    </location>
</feature>
<proteinExistence type="inferred from homology"/>
<dbReference type="Gene3D" id="1.10.530.10">
    <property type="match status" value="1"/>
</dbReference>
<evidence type="ECO:0000256" key="1">
    <source>
        <dbReference type="ARBA" id="ARBA00007734"/>
    </source>
</evidence>
<name>M4ZF97_9BRAD</name>
<dbReference type="AlphaFoldDB" id="M4ZF97"/>
<sequence length="262" mass="26303">MVALAVALSAAGVVTSLKAEPAAEGFGAHDRAASAEPTPIVVASPSAVAVLAKPGSSSAASVGPVSTGGQSEALGTYRALIAKEAGRSGLAPEIAEAVMGVESGYNPDAIGGSGEIGLMQIMPSTARMLGFVGSNAELAAPETNIHYGVLYLAQAWRLAGGDLCTAMMKYRAGHGETRFSYLSVNYCLAVWAKLAARGFAVTGEVPTPTFGAPGSIASSSAVRAGGACGRRCLIAPPMIGRLDLASLNARLSTLVVQARAGR</sequence>
<gene>
    <name evidence="5" type="ORF">S58_65200</name>
</gene>
<dbReference type="Pfam" id="PF01464">
    <property type="entry name" value="SLT"/>
    <property type="match status" value="1"/>
</dbReference>
<dbReference type="eggNOG" id="COG0741">
    <property type="taxonomic scope" value="Bacteria"/>
</dbReference>
<dbReference type="PANTHER" id="PTHR37423:SF2">
    <property type="entry name" value="MEMBRANE-BOUND LYTIC MUREIN TRANSGLYCOSYLASE C"/>
    <property type="match status" value="1"/>
</dbReference>
<evidence type="ECO:0000256" key="3">
    <source>
        <dbReference type="SAM" id="SignalP"/>
    </source>
</evidence>
<dbReference type="EMBL" id="AP012603">
    <property type="protein sequence ID" value="BAM92493.1"/>
    <property type="molecule type" value="Genomic_DNA"/>
</dbReference>